<evidence type="ECO:0000313" key="2">
    <source>
        <dbReference type="EMBL" id="MBD7994341.1"/>
    </source>
</evidence>
<comment type="caution">
    <text evidence="2">The sequence shown here is derived from an EMBL/GenBank/DDBJ whole genome shotgun (WGS) entry which is preliminary data.</text>
</comment>
<feature type="transmembrane region" description="Helical" evidence="1">
    <location>
        <begin position="119"/>
        <end position="139"/>
    </location>
</feature>
<dbReference type="RefSeq" id="WP_191806686.1">
    <property type="nucleotide sequence ID" value="NZ_JACSQD010000001.1"/>
</dbReference>
<proteinExistence type="predicted"/>
<evidence type="ECO:0000256" key="1">
    <source>
        <dbReference type="SAM" id="Phobius"/>
    </source>
</evidence>
<feature type="transmembrane region" description="Helical" evidence="1">
    <location>
        <begin position="42"/>
        <end position="74"/>
    </location>
</feature>
<evidence type="ECO:0000313" key="3">
    <source>
        <dbReference type="Proteomes" id="UP000609874"/>
    </source>
</evidence>
<organism evidence="2 3">
    <name type="scientific">Arthrobacter gallicola</name>
    <dbReference type="NCBI Taxonomy" id="2762225"/>
    <lineage>
        <taxon>Bacteria</taxon>
        <taxon>Bacillati</taxon>
        <taxon>Actinomycetota</taxon>
        <taxon>Actinomycetes</taxon>
        <taxon>Micrococcales</taxon>
        <taxon>Micrococcaceae</taxon>
        <taxon>Arthrobacter</taxon>
    </lineage>
</organism>
<protein>
    <submittedName>
        <fullName evidence="2">DUF2975 domain-containing protein</fullName>
    </submittedName>
</protein>
<dbReference type="EMBL" id="JACSQD010000001">
    <property type="protein sequence ID" value="MBD7994341.1"/>
    <property type="molecule type" value="Genomic_DNA"/>
</dbReference>
<sequence>MNRPVRVQLRVLLALFFLLLLLAQIMLVPTLGRELADSYPEYAYLLLPYVSVVISGLACVQAAVLAAWCLVGLIPAGPAVSLRAQAWATVMALACGAATVLAVLLAWHMFAVVQQGNPASLFALGSAVMAGTVMTLLSLSLRARLGPPPAPYRAHRGVRL</sequence>
<keyword evidence="1" id="KW-0812">Transmembrane</keyword>
<dbReference type="Pfam" id="PF11188">
    <property type="entry name" value="DUF2975"/>
    <property type="match status" value="1"/>
</dbReference>
<feature type="transmembrane region" description="Helical" evidence="1">
    <location>
        <begin position="86"/>
        <end position="107"/>
    </location>
</feature>
<keyword evidence="1" id="KW-0472">Membrane</keyword>
<gene>
    <name evidence="2" type="ORF">H9639_03395</name>
</gene>
<name>A0ABR8UQ66_9MICC</name>
<keyword evidence="1" id="KW-1133">Transmembrane helix</keyword>
<accession>A0ABR8UQ66</accession>
<reference evidence="2 3" key="1">
    <citation type="submission" date="2020-08" db="EMBL/GenBank/DDBJ databases">
        <title>A Genomic Blueprint of the Chicken Gut Microbiome.</title>
        <authorList>
            <person name="Gilroy R."/>
            <person name="Ravi A."/>
            <person name="Getino M."/>
            <person name="Pursley I."/>
            <person name="Horton D.L."/>
            <person name="Alikhan N.-F."/>
            <person name="Baker D."/>
            <person name="Gharbi K."/>
            <person name="Hall N."/>
            <person name="Watson M."/>
            <person name="Adriaenssens E.M."/>
            <person name="Foster-Nyarko E."/>
            <person name="Jarju S."/>
            <person name="Secka A."/>
            <person name="Antonio M."/>
            <person name="Oren A."/>
            <person name="Chaudhuri R."/>
            <person name="La Ragione R.M."/>
            <person name="Hildebrand F."/>
            <person name="Pallen M.J."/>
        </authorList>
    </citation>
    <scope>NUCLEOTIDE SEQUENCE [LARGE SCALE GENOMIC DNA]</scope>
    <source>
        <strain evidence="2 3">Sa2CUA1</strain>
    </source>
</reference>
<dbReference type="InterPro" id="IPR021354">
    <property type="entry name" value="DUF2975"/>
</dbReference>
<dbReference type="Proteomes" id="UP000609874">
    <property type="component" value="Unassembled WGS sequence"/>
</dbReference>
<keyword evidence="3" id="KW-1185">Reference proteome</keyword>